<dbReference type="eggNOG" id="COG1633">
    <property type="taxonomic scope" value="Bacteria"/>
</dbReference>
<dbReference type="HOGENOM" id="CLU_125830_0_0_0"/>
<dbReference type="EMBL" id="CP003260">
    <property type="protein sequence ID" value="AFG36056.1"/>
    <property type="molecule type" value="Genomic_DNA"/>
</dbReference>
<dbReference type="KEGG" id="fpe:Ferpe_2009"/>
<dbReference type="PATRIC" id="fig|771875.3.peg.2036"/>
<dbReference type="CDD" id="cd01045">
    <property type="entry name" value="Ferritin_like_AB"/>
    <property type="match status" value="1"/>
</dbReference>
<dbReference type="AlphaFoldDB" id="H9UEW3"/>
<protein>
    <recommendedName>
        <fullName evidence="1">Rubrerythrin diiron-binding domain-containing protein</fullName>
    </recommendedName>
</protein>
<dbReference type="Proteomes" id="UP000007384">
    <property type="component" value="Chromosome"/>
</dbReference>
<dbReference type="PANTHER" id="PTHR33531">
    <property type="entry name" value="RUBRERYTHRIN SUBFAMILY"/>
    <property type="match status" value="1"/>
</dbReference>
<dbReference type="PANTHER" id="PTHR33531:SF7">
    <property type="entry name" value="HYPOTHETICAL MEMBRANE PROTEIN, CONSERVED"/>
    <property type="match status" value="1"/>
</dbReference>
<dbReference type="RefSeq" id="WP_014452483.1">
    <property type="nucleotide sequence ID" value="NC_017095.1"/>
</dbReference>
<gene>
    <name evidence="2" type="ordered locus">Ferpe_2009</name>
</gene>
<dbReference type="GO" id="GO:0016491">
    <property type="term" value="F:oxidoreductase activity"/>
    <property type="evidence" value="ECO:0007669"/>
    <property type="project" value="InterPro"/>
</dbReference>
<proteinExistence type="predicted"/>
<evidence type="ECO:0000313" key="3">
    <source>
        <dbReference type="Proteomes" id="UP000007384"/>
    </source>
</evidence>
<evidence type="ECO:0000313" key="2">
    <source>
        <dbReference type="EMBL" id="AFG36056.1"/>
    </source>
</evidence>
<dbReference type="InterPro" id="IPR009078">
    <property type="entry name" value="Ferritin-like_SF"/>
</dbReference>
<keyword evidence="3" id="KW-1185">Reference proteome</keyword>
<name>H9UEW3_FERPD</name>
<dbReference type="STRING" id="771875.Ferpe_2009"/>
<dbReference type="InterPro" id="IPR012347">
    <property type="entry name" value="Ferritin-like"/>
</dbReference>
<dbReference type="Pfam" id="PF02915">
    <property type="entry name" value="Rubrerythrin"/>
    <property type="match status" value="1"/>
</dbReference>
<accession>H9UEW3</accession>
<reference evidence="2" key="1">
    <citation type="submission" date="2012-03" db="EMBL/GenBank/DDBJ databases">
        <title>Complete sequence of Fervidobacterium pennivorans DSM 9078.</title>
        <authorList>
            <consortium name="US DOE Joint Genome Institute"/>
            <person name="Lucas S."/>
            <person name="Han J."/>
            <person name="Lapidus A."/>
            <person name="Cheng J.-F."/>
            <person name="Goodwin L."/>
            <person name="Pitluck S."/>
            <person name="Peters L."/>
            <person name="Ovchinnikova G."/>
            <person name="Lu M."/>
            <person name="Detter J.C."/>
            <person name="Han C."/>
            <person name="Tapia R."/>
            <person name="Land M."/>
            <person name="Hauser L."/>
            <person name="Kyrpides N."/>
            <person name="Ivanova N."/>
            <person name="Pagani I."/>
            <person name="Noll K.M."/>
            <person name="Woyke T."/>
        </authorList>
    </citation>
    <scope>NUCLEOTIDE SEQUENCE</scope>
    <source>
        <strain evidence="2">DSM 9078</strain>
    </source>
</reference>
<feature type="domain" description="Rubrerythrin diiron-binding" evidence="1">
    <location>
        <begin position="3"/>
        <end position="140"/>
    </location>
</feature>
<evidence type="ECO:0000259" key="1">
    <source>
        <dbReference type="Pfam" id="PF02915"/>
    </source>
</evidence>
<organism evidence="2 3">
    <name type="scientific">Fervidobacterium pennivorans (strain DSM 9078 / Ven5)</name>
    <dbReference type="NCBI Taxonomy" id="771875"/>
    <lineage>
        <taxon>Bacteria</taxon>
        <taxon>Thermotogati</taxon>
        <taxon>Thermotogota</taxon>
        <taxon>Thermotogae</taxon>
        <taxon>Thermotogales</taxon>
        <taxon>Fervidobacteriaceae</taxon>
        <taxon>Fervidobacterium</taxon>
    </lineage>
</organism>
<sequence>MYDVLRLAEQFEIDGFKFYTSKKNEVRNKAVAEIFDYLAQMEKEHTEFIRRLIKSLNEGAQVDSLPEQDTKYYKSRYEGQKISEASAEDDMADLSILRMAYLIEKDFMEFYEKAANNEKDERVKKLLLALRDWEEGHKKIIEDQIKAIIERNNLELGFYPF</sequence>
<dbReference type="GO" id="GO:0046872">
    <property type="term" value="F:metal ion binding"/>
    <property type="evidence" value="ECO:0007669"/>
    <property type="project" value="InterPro"/>
</dbReference>
<dbReference type="Gene3D" id="1.20.1260.10">
    <property type="match status" value="1"/>
</dbReference>
<dbReference type="InterPro" id="IPR003251">
    <property type="entry name" value="Rr_diiron-bd_dom"/>
</dbReference>
<dbReference type="SUPFAM" id="SSF47240">
    <property type="entry name" value="Ferritin-like"/>
    <property type="match status" value="1"/>
</dbReference>
<dbReference type="OrthoDB" id="9808511at2"/>